<gene>
    <name evidence="1" type="ORF">GUITHDRAFT_150383</name>
</gene>
<evidence type="ECO:0000313" key="3">
    <source>
        <dbReference type="Proteomes" id="UP000011087"/>
    </source>
</evidence>
<accession>L1JYD4</accession>
<dbReference type="KEGG" id="gtt:GUITHDRAFT_150383"/>
<dbReference type="Proteomes" id="UP000011087">
    <property type="component" value="Unassembled WGS sequence"/>
</dbReference>
<sequence length="222" mass="24641">MVKVYKGNKPGVEMLWNQTTAPNFAVTFWWKPDLPTSYEKKTRKSLLYKGPKIEQNSKLPSNVPLHIEVEPQGNDVSLIVTVAGYESKVPAEKCSMLTKQEFTFVAVTKRDSSITVWLGVDGKENCQTICPDKTLLGCKDSTSCATKVHNFNLPSSHSYETSVDDEITIVSPSASTDEIPGGWMGKLNYFGLGGWDPTNKVPLWDKKIPDIVHMRQPSECGA</sequence>
<reference evidence="1 3" key="1">
    <citation type="journal article" date="2012" name="Nature">
        <title>Algal genomes reveal evolutionary mosaicism and the fate of nucleomorphs.</title>
        <authorList>
            <consortium name="DOE Joint Genome Institute"/>
            <person name="Curtis B.A."/>
            <person name="Tanifuji G."/>
            <person name="Burki F."/>
            <person name="Gruber A."/>
            <person name="Irimia M."/>
            <person name="Maruyama S."/>
            <person name="Arias M.C."/>
            <person name="Ball S.G."/>
            <person name="Gile G.H."/>
            <person name="Hirakawa Y."/>
            <person name="Hopkins J.F."/>
            <person name="Kuo A."/>
            <person name="Rensing S.A."/>
            <person name="Schmutz J."/>
            <person name="Symeonidi A."/>
            <person name="Elias M."/>
            <person name="Eveleigh R.J."/>
            <person name="Herman E.K."/>
            <person name="Klute M.J."/>
            <person name="Nakayama T."/>
            <person name="Obornik M."/>
            <person name="Reyes-Prieto A."/>
            <person name="Armbrust E.V."/>
            <person name="Aves S.J."/>
            <person name="Beiko R.G."/>
            <person name="Coutinho P."/>
            <person name="Dacks J.B."/>
            <person name="Durnford D.G."/>
            <person name="Fast N.M."/>
            <person name="Green B.R."/>
            <person name="Grisdale C.J."/>
            <person name="Hempel F."/>
            <person name="Henrissat B."/>
            <person name="Hoppner M.P."/>
            <person name="Ishida K."/>
            <person name="Kim E."/>
            <person name="Koreny L."/>
            <person name="Kroth P.G."/>
            <person name="Liu Y."/>
            <person name="Malik S.B."/>
            <person name="Maier U.G."/>
            <person name="McRose D."/>
            <person name="Mock T."/>
            <person name="Neilson J.A."/>
            <person name="Onodera N.T."/>
            <person name="Poole A.M."/>
            <person name="Pritham E.J."/>
            <person name="Richards T.A."/>
            <person name="Rocap G."/>
            <person name="Roy S.W."/>
            <person name="Sarai C."/>
            <person name="Schaack S."/>
            <person name="Shirato S."/>
            <person name="Slamovits C.H."/>
            <person name="Spencer D.F."/>
            <person name="Suzuki S."/>
            <person name="Worden A.Z."/>
            <person name="Zauner S."/>
            <person name="Barry K."/>
            <person name="Bell C."/>
            <person name="Bharti A.K."/>
            <person name="Crow J.A."/>
            <person name="Grimwood J."/>
            <person name="Kramer R."/>
            <person name="Lindquist E."/>
            <person name="Lucas S."/>
            <person name="Salamov A."/>
            <person name="McFadden G.I."/>
            <person name="Lane C.E."/>
            <person name="Keeling P.J."/>
            <person name="Gray M.W."/>
            <person name="Grigoriev I.V."/>
            <person name="Archibald J.M."/>
        </authorList>
    </citation>
    <scope>NUCLEOTIDE SEQUENCE</scope>
    <source>
        <strain evidence="1 3">CCMP2712</strain>
    </source>
</reference>
<dbReference type="EnsemblProtists" id="EKX53329">
    <property type="protein sequence ID" value="EKX53329"/>
    <property type="gene ID" value="GUITHDRAFT_150383"/>
</dbReference>
<dbReference type="RefSeq" id="XP_005840309.1">
    <property type="nucleotide sequence ID" value="XM_005840252.1"/>
</dbReference>
<keyword evidence="3" id="KW-1185">Reference proteome</keyword>
<reference evidence="2" key="3">
    <citation type="submission" date="2016-03" db="UniProtKB">
        <authorList>
            <consortium name="EnsemblProtists"/>
        </authorList>
    </citation>
    <scope>IDENTIFICATION</scope>
</reference>
<reference evidence="3" key="2">
    <citation type="submission" date="2012-11" db="EMBL/GenBank/DDBJ databases">
        <authorList>
            <person name="Kuo A."/>
            <person name="Curtis B.A."/>
            <person name="Tanifuji G."/>
            <person name="Burki F."/>
            <person name="Gruber A."/>
            <person name="Irimia M."/>
            <person name="Maruyama S."/>
            <person name="Arias M.C."/>
            <person name="Ball S.G."/>
            <person name="Gile G.H."/>
            <person name="Hirakawa Y."/>
            <person name="Hopkins J.F."/>
            <person name="Rensing S.A."/>
            <person name="Schmutz J."/>
            <person name="Symeonidi A."/>
            <person name="Elias M."/>
            <person name="Eveleigh R.J."/>
            <person name="Herman E.K."/>
            <person name="Klute M.J."/>
            <person name="Nakayama T."/>
            <person name="Obornik M."/>
            <person name="Reyes-Prieto A."/>
            <person name="Armbrust E.V."/>
            <person name="Aves S.J."/>
            <person name="Beiko R.G."/>
            <person name="Coutinho P."/>
            <person name="Dacks J.B."/>
            <person name="Durnford D.G."/>
            <person name="Fast N.M."/>
            <person name="Green B.R."/>
            <person name="Grisdale C."/>
            <person name="Hempe F."/>
            <person name="Henrissat B."/>
            <person name="Hoppner M.P."/>
            <person name="Ishida K.-I."/>
            <person name="Kim E."/>
            <person name="Koreny L."/>
            <person name="Kroth P.G."/>
            <person name="Liu Y."/>
            <person name="Malik S.-B."/>
            <person name="Maier U.G."/>
            <person name="McRose D."/>
            <person name="Mock T."/>
            <person name="Neilson J.A."/>
            <person name="Onodera N.T."/>
            <person name="Poole A.M."/>
            <person name="Pritham E.J."/>
            <person name="Richards T.A."/>
            <person name="Rocap G."/>
            <person name="Roy S.W."/>
            <person name="Sarai C."/>
            <person name="Schaack S."/>
            <person name="Shirato S."/>
            <person name="Slamovits C.H."/>
            <person name="Spencer D.F."/>
            <person name="Suzuki S."/>
            <person name="Worden A.Z."/>
            <person name="Zauner S."/>
            <person name="Barry K."/>
            <person name="Bell C."/>
            <person name="Bharti A.K."/>
            <person name="Crow J.A."/>
            <person name="Grimwood J."/>
            <person name="Kramer R."/>
            <person name="Lindquist E."/>
            <person name="Lucas S."/>
            <person name="Salamov A."/>
            <person name="McFadden G.I."/>
            <person name="Lane C.E."/>
            <person name="Keeling P.J."/>
            <person name="Gray M.W."/>
            <person name="Grigoriev I.V."/>
            <person name="Archibald J.M."/>
        </authorList>
    </citation>
    <scope>NUCLEOTIDE SEQUENCE</scope>
    <source>
        <strain evidence="3">CCMP2712</strain>
    </source>
</reference>
<dbReference type="PaxDb" id="55529-EKX53329"/>
<dbReference type="GeneID" id="17310224"/>
<organism evidence="1">
    <name type="scientific">Guillardia theta (strain CCMP2712)</name>
    <name type="common">Cryptophyte</name>
    <dbReference type="NCBI Taxonomy" id="905079"/>
    <lineage>
        <taxon>Eukaryota</taxon>
        <taxon>Cryptophyceae</taxon>
        <taxon>Pyrenomonadales</taxon>
        <taxon>Geminigeraceae</taxon>
        <taxon>Guillardia</taxon>
    </lineage>
</organism>
<dbReference type="AlphaFoldDB" id="L1JYD4"/>
<name>L1JYD4_GUITC</name>
<dbReference type="HOGENOM" id="CLU_1247428_0_0_1"/>
<evidence type="ECO:0000313" key="2">
    <source>
        <dbReference type="EnsemblProtists" id="EKX53329"/>
    </source>
</evidence>
<protein>
    <submittedName>
        <fullName evidence="1 2">Uncharacterized protein</fullName>
    </submittedName>
</protein>
<evidence type="ECO:0000313" key="1">
    <source>
        <dbReference type="EMBL" id="EKX53329.1"/>
    </source>
</evidence>
<proteinExistence type="predicted"/>
<dbReference type="EMBL" id="JH992970">
    <property type="protein sequence ID" value="EKX53329.1"/>
    <property type="molecule type" value="Genomic_DNA"/>
</dbReference>